<organism evidence="1">
    <name type="scientific">viral metagenome</name>
    <dbReference type="NCBI Taxonomy" id="1070528"/>
    <lineage>
        <taxon>unclassified sequences</taxon>
        <taxon>metagenomes</taxon>
        <taxon>organismal metagenomes</taxon>
    </lineage>
</organism>
<sequence length="245" mass="27204">MRVSILTYIFPIVAICVLLITYTSAISTTYEGFDTPKKPILASCPKDSYVFITKAGDMDCCANEPVGSTCSSVRCTLSPEHDSIKTCISLLQARFKDSELRFCTESKPSYFETQTTSGCFRGDRMPDGSPADGATDICYFYDNQEDNYSKQDSCTLQKAKENFKCPWNNATISVQDGSSSVLICKSITGSGIQQCGEDKTLMNYLDKNVPNWRLTFDQSQKSQFCSIMVSSIAEGRDPSTYDWPV</sequence>
<dbReference type="EMBL" id="MN739166">
    <property type="protein sequence ID" value="QHS91890.1"/>
    <property type="molecule type" value="Genomic_DNA"/>
</dbReference>
<name>A0A6C0BIJ5_9ZZZZ</name>
<protein>
    <submittedName>
        <fullName evidence="1">Uncharacterized protein</fullName>
    </submittedName>
</protein>
<reference evidence="1" key="1">
    <citation type="journal article" date="2020" name="Nature">
        <title>Giant virus diversity and host interactions through global metagenomics.</title>
        <authorList>
            <person name="Schulz F."/>
            <person name="Roux S."/>
            <person name="Paez-Espino D."/>
            <person name="Jungbluth S."/>
            <person name="Walsh D.A."/>
            <person name="Denef V.J."/>
            <person name="McMahon K.D."/>
            <person name="Konstantinidis K.T."/>
            <person name="Eloe-Fadrosh E.A."/>
            <person name="Kyrpides N.C."/>
            <person name="Woyke T."/>
        </authorList>
    </citation>
    <scope>NUCLEOTIDE SEQUENCE</scope>
    <source>
        <strain evidence="1">GVMAG-M-3300013285-6</strain>
    </source>
</reference>
<dbReference type="AlphaFoldDB" id="A0A6C0BIJ5"/>
<evidence type="ECO:0000313" key="1">
    <source>
        <dbReference type="EMBL" id="QHS91890.1"/>
    </source>
</evidence>
<accession>A0A6C0BIJ5</accession>
<proteinExistence type="predicted"/>